<organism evidence="3">
    <name type="scientific">Ajellomyces capsulatus (strain H88)</name>
    <name type="common">Darling's disease fungus</name>
    <name type="synonym">Histoplasma capsulatum</name>
    <dbReference type="NCBI Taxonomy" id="544711"/>
    <lineage>
        <taxon>Eukaryota</taxon>
        <taxon>Fungi</taxon>
        <taxon>Dikarya</taxon>
        <taxon>Ascomycota</taxon>
        <taxon>Pezizomycotina</taxon>
        <taxon>Eurotiomycetes</taxon>
        <taxon>Eurotiomycetidae</taxon>
        <taxon>Onygenales</taxon>
        <taxon>Ajellomycetaceae</taxon>
        <taxon>Histoplasma</taxon>
    </lineage>
</organism>
<name>F0UC18_AJEC8</name>
<evidence type="ECO:0000313" key="2">
    <source>
        <dbReference type="EMBL" id="EGC43964.1"/>
    </source>
</evidence>
<gene>
    <name evidence="2" type="ORF">HCEG_03179</name>
</gene>
<reference evidence="3" key="1">
    <citation type="submission" date="2008-07" db="EMBL/GenBank/DDBJ databases">
        <title>Annotation of Ajellomyces capsulatus strain H88.</title>
        <authorList>
            <person name="Champion M."/>
            <person name="Cuomo C."/>
            <person name="Ma L.-J."/>
            <person name="Henn M.R."/>
            <person name="Sil A."/>
            <person name="Goldman B."/>
            <person name="Young S.K."/>
            <person name="Kodira C.D."/>
            <person name="Zeng Q."/>
            <person name="Koehrsen M."/>
            <person name="Alvarado L."/>
            <person name="Berlin A."/>
            <person name="Borenstein D."/>
            <person name="Chen Z."/>
            <person name="Engels R."/>
            <person name="Freedman E."/>
            <person name="Gellesch M."/>
            <person name="Goldberg J."/>
            <person name="Griggs A."/>
            <person name="Gujja S."/>
            <person name="Heiman D."/>
            <person name="Hepburn T."/>
            <person name="Howarth C."/>
            <person name="Jen D."/>
            <person name="Larson L."/>
            <person name="Lewis B."/>
            <person name="Mehta T."/>
            <person name="Park D."/>
            <person name="Pearson M."/>
            <person name="Roberts A."/>
            <person name="Saif S."/>
            <person name="Shea T."/>
            <person name="Shenoy N."/>
            <person name="Sisk P."/>
            <person name="Stolte C."/>
            <person name="Sykes S."/>
            <person name="Walk T."/>
            <person name="White J."/>
            <person name="Yandava C."/>
            <person name="Klein B."/>
            <person name="McEwen J.G."/>
            <person name="Puccia R."/>
            <person name="Goldman G.H."/>
            <person name="Felipe M.S."/>
            <person name="Nino-Vega G."/>
            <person name="San-Blas G."/>
            <person name="Taylor J."/>
            <person name="Mendoza L."/>
            <person name="Galagan J."/>
            <person name="Nusbaum C."/>
            <person name="Birren B."/>
        </authorList>
    </citation>
    <scope>NUCLEOTIDE SEQUENCE [LARGE SCALE GENOMIC DNA]</scope>
    <source>
        <strain evidence="3">H88</strain>
    </source>
</reference>
<dbReference type="EMBL" id="DS990637">
    <property type="protein sequence ID" value="EGC43964.1"/>
    <property type="molecule type" value="Genomic_DNA"/>
</dbReference>
<evidence type="ECO:0000313" key="3">
    <source>
        <dbReference type="Proteomes" id="UP000008142"/>
    </source>
</evidence>
<accession>F0UC18</accession>
<dbReference type="Proteomes" id="UP000008142">
    <property type="component" value="Unassembled WGS sequence"/>
</dbReference>
<proteinExistence type="predicted"/>
<sequence length="141" mass="15897">MKKRNERKCIMRRSMLNVAQISLQACKHKHEFLAQGHAMMLDQASEKSCCGSTVLRELMIARTQVKVNYLINGSIKKCPELKIGNSADRRQRLAESKEPGKTNNKPQQQQQQLSPSMIQGLGYQSSGDLLAQQHPAVVHTR</sequence>
<evidence type="ECO:0000256" key="1">
    <source>
        <dbReference type="SAM" id="MobiDB-lite"/>
    </source>
</evidence>
<dbReference type="AlphaFoldDB" id="F0UC18"/>
<protein>
    <submittedName>
        <fullName evidence="2">Predicted protein</fullName>
    </submittedName>
</protein>
<dbReference type="PROSITE" id="PS51257">
    <property type="entry name" value="PROKAR_LIPOPROTEIN"/>
    <property type="match status" value="1"/>
</dbReference>
<feature type="compositionally biased region" description="Basic and acidic residues" evidence="1">
    <location>
        <begin position="87"/>
        <end position="100"/>
    </location>
</feature>
<dbReference type="HOGENOM" id="CLU_1824761_0_0_1"/>
<feature type="region of interest" description="Disordered" evidence="1">
    <location>
        <begin position="86"/>
        <end position="115"/>
    </location>
</feature>